<organism evidence="3 4">
    <name type="scientific">Bacillus safensis</name>
    <dbReference type="NCBI Taxonomy" id="561879"/>
    <lineage>
        <taxon>Bacteria</taxon>
        <taxon>Bacillati</taxon>
        <taxon>Bacillota</taxon>
        <taxon>Bacilli</taxon>
        <taxon>Bacillales</taxon>
        <taxon>Bacillaceae</taxon>
        <taxon>Bacillus</taxon>
    </lineage>
</organism>
<sequence>MVLLAKKNEGYQNLIKISSVLKSKSKAGLKEKWLKSYHRGLIAITPGASGYIETLLQHDQLEEAREAAKQLKHIFGEGHVYIALQPFQQDESLAGKLRDVSQSTDIPLVATGDVHYINREDKMAYTCLKAIKAGKQLSEIEEDRGEKHFKSFDEMFEWYRDDRELLTRTVEIADRCEVDLNLGQTKLPSYPTPDQSTADQFFYRVCAEGMKQRKIASNDMYVKRLEYELSIIQKMNFSDYFLIVWDFMKYAHDKGIVTGPGRGSAAGSLVAYVLFITDVDPIRHGFFFERFLNPERISMPDIDIDFPDTRRDEIISYVKDKYGDMHVAQIVTFGTLAAKAALRDVGRVMGIDSKAADRLAKLIPSKPGTTLKEAVTASSELKTMLQQSEELRKVFQTALKVEGLPRHTSTHAAGVVLSEEPLTEVVPIQDGHEGVYLTQYAMNYLEDLGLKDGFLRAQKLNIN</sequence>
<dbReference type="InterPro" id="IPR016195">
    <property type="entry name" value="Pol/histidinol_Pase-like"/>
</dbReference>
<dbReference type="GO" id="GO:0008408">
    <property type="term" value="F:3'-5' exonuclease activity"/>
    <property type="evidence" value="ECO:0007669"/>
    <property type="project" value="InterPro"/>
</dbReference>
<dbReference type="InterPro" id="IPR011708">
    <property type="entry name" value="DNA_pol3_alpha_NTPase_dom"/>
</dbReference>
<evidence type="ECO:0008006" key="5">
    <source>
        <dbReference type="Google" id="ProtNLM"/>
    </source>
</evidence>
<dbReference type="PANTHER" id="PTHR32294">
    <property type="entry name" value="DNA POLYMERASE III SUBUNIT ALPHA"/>
    <property type="match status" value="1"/>
</dbReference>
<evidence type="ECO:0000259" key="2">
    <source>
        <dbReference type="Pfam" id="PF07733"/>
    </source>
</evidence>
<feature type="domain" description="PHP" evidence="1">
    <location>
        <begin position="2"/>
        <end position="85"/>
    </location>
</feature>
<dbReference type="GO" id="GO:0006260">
    <property type="term" value="P:DNA replication"/>
    <property type="evidence" value="ECO:0007669"/>
    <property type="project" value="InterPro"/>
</dbReference>
<gene>
    <name evidence="3" type="ORF">BsIDN1_51230</name>
</gene>
<evidence type="ECO:0000313" key="3">
    <source>
        <dbReference type="EMBL" id="BBP91505.1"/>
    </source>
</evidence>
<dbReference type="Gene3D" id="1.10.10.1600">
    <property type="entry name" value="Bacterial DNA polymerase III alpha subunit, thumb domain"/>
    <property type="match status" value="1"/>
</dbReference>
<feature type="domain" description="Bacterial DNA polymerase III alpha subunit NTPase" evidence="2">
    <location>
        <begin position="202"/>
        <end position="450"/>
    </location>
</feature>
<dbReference type="InterPro" id="IPR041931">
    <property type="entry name" value="DNA_pol3_alpha_thumb_dom"/>
</dbReference>
<name>A0A5S9MFG7_BACIA</name>
<protein>
    <recommendedName>
        <fullName evidence="5">DNA polymerase III subunit alpha</fullName>
    </recommendedName>
</protein>
<dbReference type="Pfam" id="PF02811">
    <property type="entry name" value="PHP"/>
    <property type="match status" value="1"/>
</dbReference>
<evidence type="ECO:0000259" key="1">
    <source>
        <dbReference type="Pfam" id="PF02811"/>
    </source>
</evidence>
<dbReference type="InterPro" id="IPR004013">
    <property type="entry name" value="PHP_dom"/>
</dbReference>
<dbReference type="SUPFAM" id="SSF89550">
    <property type="entry name" value="PHP domain-like"/>
    <property type="match status" value="1"/>
</dbReference>
<dbReference type="NCBIfam" id="TIGR00594">
    <property type="entry name" value="polc"/>
    <property type="match status" value="1"/>
</dbReference>
<dbReference type="AlphaFoldDB" id="A0A5S9MFG7"/>
<dbReference type="Pfam" id="PF07733">
    <property type="entry name" value="DNA_pol3_alpha"/>
    <property type="match status" value="1"/>
</dbReference>
<proteinExistence type="predicted"/>
<dbReference type="EMBL" id="AP021906">
    <property type="protein sequence ID" value="BBP91505.1"/>
    <property type="molecule type" value="Genomic_DNA"/>
</dbReference>
<accession>A0A5S9MFG7</accession>
<dbReference type="Proteomes" id="UP000464658">
    <property type="component" value="Chromosome"/>
</dbReference>
<dbReference type="InterPro" id="IPR004805">
    <property type="entry name" value="DnaE2/DnaE/PolC"/>
</dbReference>
<dbReference type="Gene3D" id="3.20.20.140">
    <property type="entry name" value="Metal-dependent hydrolases"/>
    <property type="match status" value="1"/>
</dbReference>
<dbReference type="PANTHER" id="PTHR32294:SF0">
    <property type="entry name" value="DNA POLYMERASE III SUBUNIT ALPHA"/>
    <property type="match status" value="1"/>
</dbReference>
<evidence type="ECO:0000313" key="4">
    <source>
        <dbReference type="Proteomes" id="UP000464658"/>
    </source>
</evidence>
<reference evidence="3 4" key="1">
    <citation type="submission" date="2019-12" db="EMBL/GenBank/DDBJ databases">
        <title>Full genome sequence of a Bacillus safensis strain isolated from commercially available natto in Indonesia.</title>
        <authorList>
            <person name="Yoshida M."/>
            <person name="Uomi M."/>
            <person name="Waturangi D."/>
            <person name="Ekaputri J.J."/>
            <person name="Setiamarga D.H.E."/>
        </authorList>
    </citation>
    <scope>NUCLEOTIDE SEQUENCE [LARGE SCALE GENOMIC DNA]</scope>
    <source>
        <strain evidence="3 4">IDN1</strain>
    </source>
</reference>